<name>A0ABW7EV28_9BURK</name>
<evidence type="ECO:0000313" key="3">
    <source>
        <dbReference type="Proteomes" id="UP001606300"/>
    </source>
</evidence>
<organism evidence="2 3">
    <name type="scientific">Pelomonas dachongensis</name>
    <dbReference type="NCBI Taxonomy" id="3299029"/>
    <lineage>
        <taxon>Bacteria</taxon>
        <taxon>Pseudomonadati</taxon>
        <taxon>Pseudomonadota</taxon>
        <taxon>Betaproteobacteria</taxon>
        <taxon>Burkholderiales</taxon>
        <taxon>Sphaerotilaceae</taxon>
        <taxon>Roseateles</taxon>
    </lineage>
</organism>
<proteinExistence type="predicted"/>
<accession>A0ABW7EV28</accession>
<keyword evidence="3" id="KW-1185">Reference proteome</keyword>
<comment type="caution">
    <text evidence="2">The sequence shown here is derived from an EMBL/GenBank/DDBJ whole genome shotgun (WGS) entry which is preliminary data.</text>
</comment>
<dbReference type="RefSeq" id="WP_394473383.1">
    <property type="nucleotide sequence ID" value="NZ_JBIGHY010000022.1"/>
</dbReference>
<evidence type="ECO:0000313" key="2">
    <source>
        <dbReference type="EMBL" id="MFG6417325.1"/>
    </source>
</evidence>
<gene>
    <name evidence="2" type="ORF">ACG02S_25875</name>
</gene>
<evidence type="ECO:0000256" key="1">
    <source>
        <dbReference type="SAM" id="MobiDB-lite"/>
    </source>
</evidence>
<sequence length="60" mass="6674">MVKKMSKQKATQSGGIPKCRSWWQGSGFGERQMQPPKKQPYTSKSEAPRSSVSKGNRFAA</sequence>
<reference evidence="2 3" key="1">
    <citation type="submission" date="2024-09" db="EMBL/GenBank/DDBJ databases">
        <title>Novel species of the genus Pelomonas and Roseateles isolated from streams.</title>
        <authorList>
            <person name="Lu H."/>
        </authorList>
    </citation>
    <scope>NUCLEOTIDE SEQUENCE [LARGE SCALE GENOMIC DNA]</scope>
    <source>
        <strain evidence="2 3">DC23W</strain>
    </source>
</reference>
<dbReference type="EMBL" id="JBIGHY010000022">
    <property type="protein sequence ID" value="MFG6417325.1"/>
    <property type="molecule type" value="Genomic_DNA"/>
</dbReference>
<feature type="compositionally biased region" description="Polar residues" evidence="1">
    <location>
        <begin position="40"/>
        <end position="54"/>
    </location>
</feature>
<feature type="region of interest" description="Disordered" evidence="1">
    <location>
        <begin position="1"/>
        <end position="60"/>
    </location>
</feature>
<protein>
    <submittedName>
        <fullName evidence="2">Uncharacterized protein</fullName>
    </submittedName>
</protein>
<dbReference type="Proteomes" id="UP001606300">
    <property type="component" value="Unassembled WGS sequence"/>
</dbReference>